<gene>
    <name evidence="2" type="ORF">HK100_001415</name>
</gene>
<dbReference type="EMBL" id="JADGJH010001303">
    <property type="protein sequence ID" value="KAJ3115265.1"/>
    <property type="molecule type" value="Genomic_DNA"/>
</dbReference>
<accession>A0AAD5SYV8</accession>
<proteinExistence type="predicted"/>
<feature type="compositionally biased region" description="Low complexity" evidence="1">
    <location>
        <begin position="8"/>
        <end position="20"/>
    </location>
</feature>
<evidence type="ECO:0000256" key="1">
    <source>
        <dbReference type="SAM" id="MobiDB-lite"/>
    </source>
</evidence>
<evidence type="ECO:0000313" key="3">
    <source>
        <dbReference type="Proteomes" id="UP001211907"/>
    </source>
</evidence>
<reference evidence="2" key="1">
    <citation type="submission" date="2020-05" db="EMBL/GenBank/DDBJ databases">
        <title>Phylogenomic resolution of chytrid fungi.</title>
        <authorList>
            <person name="Stajich J.E."/>
            <person name="Amses K."/>
            <person name="Simmons R."/>
            <person name="Seto K."/>
            <person name="Myers J."/>
            <person name="Bonds A."/>
            <person name="Quandt C.A."/>
            <person name="Barry K."/>
            <person name="Liu P."/>
            <person name="Grigoriev I."/>
            <person name="Longcore J.E."/>
            <person name="James T.Y."/>
        </authorList>
    </citation>
    <scope>NUCLEOTIDE SEQUENCE</scope>
    <source>
        <strain evidence="2">JEL0513</strain>
    </source>
</reference>
<keyword evidence="3" id="KW-1185">Reference proteome</keyword>
<evidence type="ECO:0000313" key="2">
    <source>
        <dbReference type="EMBL" id="KAJ3115265.1"/>
    </source>
</evidence>
<name>A0AAD5SYV8_9FUNG</name>
<dbReference type="Proteomes" id="UP001211907">
    <property type="component" value="Unassembled WGS sequence"/>
</dbReference>
<comment type="caution">
    <text evidence="2">The sequence shown here is derived from an EMBL/GenBank/DDBJ whole genome shotgun (WGS) entry which is preliminary data.</text>
</comment>
<feature type="non-terminal residue" evidence="2">
    <location>
        <position position="147"/>
    </location>
</feature>
<sequence>MLSFAPLATAAKQPGTAAAPVPSVAETSEISKNGPAHRPAMSAATTTTENARENVPEGSWTPAGAGATLYSGWLPNISLPSMEETLRIYRPQSIEPVSAPNPRPQKPYQFGAGPKTTTQTIFRPAPLPTITNAPSTTTRVPGQIDLL</sequence>
<feature type="compositionally biased region" description="Polar residues" evidence="1">
    <location>
        <begin position="129"/>
        <end position="140"/>
    </location>
</feature>
<protein>
    <submittedName>
        <fullName evidence="2">Uncharacterized protein</fullName>
    </submittedName>
</protein>
<feature type="region of interest" description="Disordered" evidence="1">
    <location>
        <begin position="1"/>
        <end position="64"/>
    </location>
</feature>
<organism evidence="2 3">
    <name type="scientific">Physocladia obscura</name>
    <dbReference type="NCBI Taxonomy" id="109957"/>
    <lineage>
        <taxon>Eukaryota</taxon>
        <taxon>Fungi</taxon>
        <taxon>Fungi incertae sedis</taxon>
        <taxon>Chytridiomycota</taxon>
        <taxon>Chytridiomycota incertae sedis</taxon>
        <taxon>Chytridiomycetes</taxon>
        <taxon>Chytridiales</taxon>
        <taxon>Chytriomycetaceae</taxon>
        <taxon>Physocladia</taxon>
    </lineage>
</organism>
<dbReference type="AlphaFoldDB" id="A0AAD5SYV8"/>
<feature type="region of interest" description="Disordered" evidence="1">
    <location>
        <begin position="125"/>
        <end position="147"/>
    </location>
</feature>